<gene>
    <name evidence="1" type="ORF">ABNW52_16405</name>
</gene>
<dbReference type="Proteomes" id="UP001433638">
    <property type="component" value="Unassembled WGS sequence"/>
</dbReference>
<keyword evidence="2" id="KW-1185">Reference proteome</keyword>
<protein>
    <submittedName>
        <fullName evidence="1">YdaS family helix-turn-helix protein</fullName>
    </submittedName>
</protein>
<dbReference type="InterPro" id="IPR010982">
    <property type="entry name" value="Lambda_DNA-bd_dom_sf"/>
</dbReference>
<organism evidence="1 2">
    <name type="scientific">Vogesella oryzagri</name>
    <dbReference type="NCBI Taxonomy" id="3160864"/>
    <lineage>
        <taxon>Bacteria</taxon>
        <taxon>Pseudomonadati</taxon>
        <taxon>Pseudomonadota</taxon>
        <taxon>Betaproteobacteria</taxon>
        <taxon>Neisseriales</taxon>
        <taxon>Chromobacteriaceae</taxon>
        <taxon>Vogesella</taxon>
    </lineage>
</organism>
<dbReference type="Pfam" id="PF15943">
    <property type="entry name" value="YdaS_toxin"/>
    <property type="match status" value="1"/>
</dbReference>
<dbReference type="Gene3D" id="1.10.260.40">
    <property type="entry name" value="lambda repressor-like DNA-binding domains"/>
    <property type="match status" value="1"/>
</dbReference>
<evidence type="ECO:0000313" key="1">
    <source>
        <dbReference type="EMBL" id="MEQ6292198.1"/>
    </source>
</evidence>
<sequence length="105" mass="11869">MCYQICTYRVTKTTNRVYYGRMNANQILRLIEDAGGRSVVMAACGVKSSAVGNWVSRQRIPVEYCPTLERLTHGRWKCERMHPGVEWGVLRGSAPLSLSLDFGDE</sequence>
<comment type="caution">
    <text evidence="1">The sequence shown here is derived from an EMBL/GenBank/DDBJ whole genome shotgun (WGS) entry which is preliminary data.</text>
</comment>
<proteinExistence type="predicted"/>
<dbReference type="EMBL" id="JBEFLD010000009">
    <property type="protein sequence ID" value="MEQ6292198.1"/>
    <property type="molecule type" value="Genomic_DNA"/>
</dbReference>
<name>A0ABV1M7N7_9NEIS</name>
<dbReference type="InterPro" id="IPR031856">
    <property type="entry name" value="YdaS_toxin-like"/>
</dbReference>
<dbReference type="RefSeq" id="WP_349590138.1">
    <property type="nucleotide sequence ID" value="NZ_JBEFLD010000009.1"/>
</dbReference>
<dbReference type="SUPFAM" id="SSF47413">
    <property type="entry name" value="lambda repressor-like DNA-binding domains"/>
    <property type="match status" value="1"/>
</dbReference>
<reference evidence="1" key="1">
    <citation type="submission" date="2024-06" db="EMBL/GenBank/DDBJ databases">
        <title>Genome sequence of Vogesella sp. MAHUQ-64.</title>
        <authorList>
            <person name="Huq M.A."/>
        </authorList>
    </citation>
    <scope>NUCLEOTIDE SEQUENCE</scope>
    <source>
        <strain evidence="1">MAHUQ-64</strain>
    </source>
</reference>
<evidence type="ECO:0000313" key="2">
    <source>
        <dbReference type="Proteomes" id="UP001433638"/>
    </source>
</evidence>
<accession>A0ABV1M7N7</accession>